<keyword evidence="1" id="KW-1133">Transmembrane helix</keyword>
<evidence type="ECO:0000256" key="1">
    <source>
        <dbReference type="SAM" id="Phobius"/>
    </source>
</evidence>
<dbReference type="AlphaFoldDB" id="T1FRI7"/>
<dbReference type="CTD" id="20211434"/>
<evidence type="ECO:0000313" key="4">
    <source>
        <dbReference type="EnsemblMetazoa" id="HelroP189946"/>
    </source>
</evidence>
<feature type="domain" description="Methyltransferase" evidence="2">
    <location>
        <begin position="103"/>
        <end position="249"/>
    </location>
</feature>
<dbReference type="EnsemblMetazoa" id="HelroT189946">
    <property type="protein sequence ID" value="HelroP189946"/>
    <property type="gene ID" value="HelroG189946"/>
</dbReference>
<name>T1FRI7_HELRO</name>
<dbReference type="HOGENOM" id="CLU_072082_0_0_1"/>
<dbReference type="EMBL" id="KB097753">
    <property type="protein sequence ID" value="ESN90678.1"/>
    <property type="molecule type" value="Genomic_DNA"/>
</dbReference>
<evidence type="ECO:0000313" key="3">
    <source>
        <dbReference type="EMBL" id="ESN90678.1"/>
    </source>
</evidence>
<dbReference type="GeneID" id="20211434"/>
<dbReference type="RefSeq" id="XP_009031565.1">
    <property type="nucleotide sequence ID" value="XM_009033317.1"/>
</dbReference>
<dbReference type="InParanoid" id="T1FRI7"/>
<dbReference type="KEGG" id="hro:HELRODRAFT_189946"/>
<dbReference type="OrthoDB" id="10006218at2759"/>
<dbReference type="eggNOG" id="ENOG502QRD5">
    <property type="taxonomic scope" value="Eukaryota"/>
</dbReference>
<reference evidence="4" key="3">
    <citation type="submission" date="2015-06" db="UniProtKB">
        <authorList>
            <consortium name="EnsemblMetazoa"/>
        </authorList>
    </citation>
    <scope>IDENTIFICATION</scope>
</reference>
<dbReference type="EMBL" id="AMQM01002350">
    <property type="status" value="NOT_ANNOTATED_CDS"/>
    <property type="molecule type" value="Genomic_DNA"/>
</dbReference>
<reference evidence="3 5" key="2">
    <citation type="journal article" date="2013" name="Nature">
        <title>Insights into bilaterian evolution from three spiralian genomes.</title>
        <authorList>
            <person name="Simakov O."/>
            <person name="Marletaz F."/>
            <person name="Cho S.J."/>
            <person name="Edsinger-Gonzales E."/>
            <person name="Havlak P."/>
            <person name="Hellsten U."/>
            <person name="Kuo D.H."/>
            <person name="Larsson T."/>
            <person name="Lv J."/>
            <person name="Arendt D."/>
            <person name="Savage R."/>
            <person name="Osoegawa K."/>
            <person name="de Jong P."/>
            <person name="Grimwood J."/>
            <person name="Chapman J.A."/>
            <person name="Shapiro H."/>
            <person name="Aerts A."/>
            <person name="Otillar R.P."/>
            <person name="Terry A.Y."/>
            <person name="Boore J.L."/>
            <person name="Grigoriev I.V."/>
            <person name="Lindberg D.R."/>
            <person name="Seaver E.C."/>
            <person name="Weisblat D.A."/>
            <person name="Putnam N.H."/>
            <person name="Rokhsar D.S."/>
        </authorList>
    </citation>
    <scope>NUCLEOTIDE SEQUENCE</scope>
</reference>
<keyword evidence="5" id="KW-1185">Reference proteome</keyword>
<proteinExistence type="predicted"/>
<accession>T1FRI7</accession>
<evidence type="ECO:0000259" key="2">
    <source>
        <dbReference type="Pfam" id="PF13383"/>
    </source>
</evidence>
<keyword evidence="1" id="KW-0472">Membrane</keyword>
<sequence>MARNSFEEVFEKVFTLLMKKLKQLLKWRKLLGFVIGLIVFYRVFFTRSSSKTGFTSAVRCKADVAKVAIPSEKQRREYLLPLGTDYKTIEEDFFYLISSITTNCQNQEHLGPPEEGGWDVCLEPRYDITPPCLVYSFGVGNTFEFEKDVERVLKCEVHAFDPSIGLESFQFSKNGHFHNYGIDNINTKDTRTGWTMKRLGDIMKELDHRGRNIDILKMDVEFSEWLVLNDLITANHLQFIRQLYLEIHTPEVDIHERPDHRCSKTSPDSIAFMLRTLVDLKNAGFSLFGSRTNYRTKFISPVSGKERYCCHNLHFVNTRHHLNRG</sequence>
<evidence type="ECO:0000313" key="5">
    <source>
        <dbReference type="Proteomes" id="UP000015101"/>
    </source>
</evidence>
<keyword evidence="1" id="KW-0812">Transmembrane</keyword>
<dbReference type="PANTHER" id="PTHR32026">
    <property type="entry name" value="METHYLTRANSFERASE-LIKE PROTEIN 24"/>
    <property type="match status" value="1"/>
</dbReference>
<reference evidence="5" key="1">
    <citation type="submission" date="2012-12" db="EMBL/GenBank/DDBJ databases">
        <authorList>
            <person name="Hellsten U."/>
            <person name="Grimwood J."/>
            <person name="Chapman J.A."/>
            <person name="Shapiro H."/>
            <person name="Aerts A."/>
            <person name="Otillar R.P."/>
            <person name="Terry A.Y."/>
            <person name="Boore J.L."/>
            <person name="Simakov O."/>
            <person name="Marletaz F."/>
            <person name="Cho S.-J."/>
            <person name="Edsinger-Gonzales E."/>
            <person name="Havlak P."/>
            <person name="Kuo D.-H."/>
            <person name="Larsson T."/>
            <person name="Lv J."/>
            <person name="Arendt D."/>
            <person name="Savage R."/>
            <person name="Osoegawa K."/>
            <person name="de Jong P."/>
            <person name="Lindberg D.R."/>
            <person name="Seaver E.C."/>
            <person name="Weisblat D.A."/>
            <person name="Putnam N.H."/>
            <person name="Grigoriev I.V."/>
            <person name="Rokhsar D.S."/>
        </authorList>
    </citation>
    <scope>NUCLEOTIDE SEQUENCE</scope>
</reference>
<feature type="transmembrane region" description="Helical" evidence="1">
    <location>
        <begin position="27"/>
        <end position="45"/>
    </location>
</feature>
<dbReference type="PANTHER" id="PTHR32026:SF10">
    <property type="entry name" value="METHYLTRANSFERASE-LIKE PROTEIN 24-RELATED"/>
    <property type="match status" value="1"/>
</dbReference>
<dbReference type="Proteomes" id="UP000015101">
    <property type="component" value="Unassembled WGS sequence"/>
</dbReference>
<dbReference type="OMA" id="EPRYDIT"/>
<gene>
    <name evidence="4" type="primary">20211434</name>
    <name evidence="3" type="ORF">HELRODRAFT_189946</name>
</gene>
<dbReference type="InterPro" id="IPR026913">
    <property type="entry name" value="METTL24"/>
</dbReference>
<organism evidence="4 5">
    <name type="scientific">Helobdella robusta</name>
    <name type="common">Californian leech</name>
    <dbReference type="NCBI Taxonomy" id="6412"/>
    <lineage>
        <taxon>Eukaryota</taxon>
        <taxon>Metazoa</taxon>
        <taxon>Spiralia</taxon>
        <taxon>Lophotrochozoa</taxon>
        <taxon>Annelida</taxon>
        <taxon>Clitellata</taxon>
        <taxon>Hirudinea</taxon>
        <taxon>Rhynchobdellida</taxon>
        <taxon>Glossiphoniidae</taxon>
        <taxon>Helobdella</taxon>
    </lineage>
</organism>
<dbReference type="Pfam" id="PF13383">
    <property type="entry name" value="Methyltransf_22"/>
    <property type="match status" value="1"/>
</dbReference>
<protein>
    <recommendedName>
        <fullName evidence="2">Methyltransferase domain-containing protein</fullName>
    </recommendedName>
</protein>
<dbReference type="InterPro" id="IPR025714">
    <property type="entry name" value="Methyltranfer_dom"/>
</dbReference>